<proteinExistence type="predicted"/>
<evidence type="ECO:0000313" key="1">
    <source>
        <dbReference type="EMBL" id="MCE5166362.1"/>
    </source>
</evidence>
<gene>
    <name evidence="1" type="ORF">HAX54_018004</name>
</gene>
<organism evidence="1 2">
    <name type="scientific">Datura stramonium</name>
    <name type="common">Jimsonweed</name>
    <name type="synonym">Common thornapple</name>
    <dbReference type="NCBI Taxonomy" id="4076"/>
    <lineage>
        <taxon>Eukaryota</taxon>
        <taxon>Viridiplantae</taxon>
        <taxon>Streptophyta</taxon>
        <taxon>Embryophyta</taxon>
        <taxon>Tracheophyta</taxon>
        <taxon>Spermatophyta</taxon>
        <taxon>Magnoliopsida</taxon>
        <taxon>eudicotyledons</taxon>
        <taxon>Gunneridae</taxon>
        <taxon>Pentapetalae</taxon>
        <taxon>asterids</taxon>
        <taxon>lamiids</taxon>
        <taxon>Solanales</taxon>
        <taxon>Solanaceae</taxon>
        <taxon>Solanoideae</taxon>
        <taxon>Datureae</taxon>
        <taxon>Datura</taxon>
    </lineage>
</organism>
<sequence length="55" mass="6402">SFSIARCISPQRIHYKEKWTSIVGPLQRMAARQNPIPLFWKIFFNYVKGGESSIC</sequence>
<name>A0ABS8Y5R0_DATST</name>
<evidence type="ECO:0000313" key="2">
    <source>
        <dbReference type="Proteomes" id="UP000823775"/>
    </source>
</evidence>
<accession>A0ABS8Y5R0</accession>
<feature type="non-terminal residue" evidence="1">
    <location>
        <position position="55"/>
    </location>
</feature>
<reference evidence="1 2" key="1">
    <citation type="journal article" date="2021" name="BMC Genomics">
        <title>Datura genome reveals duplications of psychoactive alkaloid biosynthetic genes and high mutation rate following tissue culture.</title>
        <authorList>
            <person name="Rajewski A."/>
            <person name="Carter-House D."/>
            <person name="Stajich J."/>
            <person name="Litt A."/>
        </authorList>
    </citation>
    <scope>NUCLEOTIDE SEQUENCE [LARGE SCALE GENOMIC DNA]</scope>
    <source>
        <strain evidence="1">AR-01</strain>
    </source>
</reference>
<feature type="non-terminal residue" evidence="1">
    <location>
        <position position="1"/>
    </location>
</feature>
<dbReference type="EMBL" id="JACEIK010022099">
    <property type="protein sequence ID" value="MCE5166362.1"/>
    <property type="molecule type" value="Genomic_DNA"/>
</dbReference>
<protein>
    <submittedName>
        <fullName evidence="1">Uncharacterized protein</fullName>
    </submittedName>
</protein>
<comment type="caution">
    <text evidence="1">The sequence shown here is derived from an EMBL/GenBank/DDBJ whole genome shotgun (WGS) entry which is preliminary data.</text>
</comment>
<dbReference type="Proteomes" id="UP000823775">
    <property type="component" value="Unassembled WGS sequence"/>
</dbReference>
<keyword evidence="2" id="KW-1185">Reference proteome</keyword>